<evidence type="ECO:0000256" key="11">
    <source>
        <dbReference type="ARBA" id="ARBA00022777"/>
    </source>
</evidence>
<feature type="signal peptide" evidence="18">
    <location>
        <begin position="1"/>
        <end position="20"/>
    </location>
</feature>
<evidence type="ECO:0000256" key="2">
    <source>
        <dbReference type="ARBA" id="ARBA00008536"/>
    </source>
</evidence>
<keyword evidence="14 17" id="KW-0472">Membrane</keyword>
<evidence type="ECO:0000256" key="12">
    <source>
        <dbReference type="ARBA" id="ARBA00022840"/>
    </source>
</evidence>
<keyword evidence="7 17" id="KW-0812">Transmembrane</keyword>
<dbReference type="InterPro" id="IPR000719">
    <property type="entry name" value="Prot_kinase_dom"/>
</dbReference>
<dbReference type="OrthoDB" id="543442at2759"/>
<dbReference type="PANTHER" id="PTHR27007">
    <property type="match status" value="1"/>
</dbReference>
<keyword evidence="6" id="KW-0808">Transferase</keyword>
<evidence type="ECO:0000256" key="7">
    <source>
        <dbReference type="ARBA" id="ARBA00022692"/>
    </source>
</evidence>
<dbReference type="GO" id="GO:0030246">
    <property type="term" value="F:carbohydrate binding"/>
    <property type="evidence" value="ECO:0007669"/>
    <property type="project" value="UniProtKB-KW"/>
</dbReference>
<dbReference type="AlphaFoldDB" id="A0A6G1D7G7"/>
<evidence type="ECO:0000256" key="17">
    <source>
        <dbReference type="SAM" id="Phobius"/>
    </source>
</evidence>
<comment type="subcellular location">
    <subcellularLocation>
        <location evidence="1">Membrane</location>
        <topology evidence="1">Single-pass type I membrane protein</topology>
    </subcellularLocation>
</comment>
<evidence type="ECO:0000256" key="8">
    <source>
        <dbReference type="ARBA" id="ARBA00022729"/>
    </source>
</evidence>
<evidence type="ECO:0000256" key="14">
    <source>
        <dbReference type="ARBA" id="ARBA00023136"/>
    </source>
</evidence>
<comment type="caution">
    <text evidence="20">The sequence shown here is derived from an EMBL/GenBank/DDBJ whole genome shotgun (WGS) entry which is preliminary data.</text>
</comment>
<proteinExistence type="inferred from homology"/>
<evidence type="ECO:0000256" key="5">
    <source>
        <dbReference type="ARBA" id="ARBA00022527"/>
    </source>
</evidence>
<dbReference type="Proteomes" id="UP000479710">
    <property type="component" value="Unassembled WGS sequence"/>
</dbReference>
<keyword evidence="11" id="KW-0418">Kinase</keyword>
<evidence type="ECO:0000256" key="13">
    <source>
        <dbReference type="ARBA" id="ARBA00022989"/>
    </source>
</evidence>
<dbReference type="GO" id="GO:0016020">
    <property type="term" value="C:membrane"/>
    <property type="evidence" value="ECO:0007669"/>
    <property type="project" value="UniProtKB-SubCell"/>
</dbReference>
<evidence type="ECO:0000259" key="19">
    <source>
        <dbReference type="PROSITE" id="PS50011"/>
    </source>
</evidence>
<evidence type="ECO:0000256" key="10">
    <source>
        <dbReference type="ARBA" id="ARBA00022741"/>
    </source>
</evidence>
<evidence type="ECO:0000256" key="18">
    <source>
        <dbReference type="SAM" id="SignalP"/>
    </source>
</evidence>
<accession>A0A6G1D7G7</accession>
<dbReference type="Gene3D" id="2.60.120.200">
    <property type="match status" value="1"/>
</dbReference>
<evidence type="ECO:0000256" key="15">
    <source>
        <dbReference type="ARBA" id="ARBA00023170"/>
    </source>
</evidence>
<name>A0A6G1D7G7_9ORYZ</name>
<dbReference type="GO" id="GO:0004674">
    <property type="term" value="F:protein serine/threonine kinase activity"/>
    <property type="evidence" value="ECO:0007669"/>
    <property type="project" value="UniProtKB-KW"/>
</dbReference>
<keyword evidence="12" id="KW-0067">ATP-binding</keyword>
<dbReference type="FunFam" id="3.30.200.20:FF:001118">
    <property type="entry name" value="Os07g0129900 protein"/>
    <property type="match status" value="1"/>
</dbReference>
<evidence type="ECO:0000313" key="21">
    <source>
        <dbReference type="Proteomes" id="UP000479710"/>
    </source>
</evidence>
<dbReference type="Gene3D" id="3.30.200.20">
    <property type="entry name" value="Phosphorylase Kinase, domain 1"/>
    <property type="match status" value="1"/>
</dbReference>
<dbReference type="InterPro" id="IPR050528">
    <property type="entry name" value="L-type_Lectin-RKs"/>
</dbReference>
<evidence type="ECO:0000256" key="9">
    <source>
        <dbReference type="ARBA" id="ARBA00022734"/>
    </source>
</evidence>
<keyword evidence="8 18" id="KW-0732">Signal</keyword>
<evidence type="ECO:0000256" key="6">
    <source>
        <dbReference type="ARBA" id="ARBA00022679"/>
    </source>
</evidence>
<keyword evidence="9" id="KW-0430">Lectin</keyword>
<dbReference type="PROSITE" id="PS50011">
    <property type="entry name" value="PROTEIN_KINASE_DOM"/>
    <property type="match status" value="1"/>
</dbReference>
<dbReference type="Pfam" id="PF00139">
    <property type="entry name" value="Lectin_legB"/>
    <property type="match status" value="1"/>
</dbReference>
<dbReference type="GO" id="GO:0005524">
    <property type="term" value="F:ATP binding"/>
    <property type="evidence" value="ECO:0007669"/>
    <property type="project" value="UniProtKB-KW"/>
</dbReference>
<keyword evidence="21" id="KW-1185">Reference proteome</keyword>
<dbReference type="InterPro" id="IPR011009">
    <property type="entry name" value="Kinase-like_dom_sf"/>
</dbReference>
<protein>
    <recommendedName>
        <fullName evidence="4">non-specific serine/threonine protein kinase</fullName>
        <ecNumber evidence="4">2.7.11.1</ecNumber>
    </recommendedName>
</protein>
<keyword evidence="15" id="KW-0675">Receptor</keyword>
<reference evidence="20 21" key="1">
    <citation type="submission" date="2019-11" db="EMBL/GenBank/DDBJ databases">
        <title>Whole genome sequence of Oryza granulata.</title>
        <authorList>
            <person name="Li W."/>
        </authorList>
    </citation>
    <scope>NUCLEOTIDE SEQUENCE [LARGE SCALE GENOMIC DNA]</scope>
    <source>
        <strain evidence="21">cv. Menghai</strain>
        <tissue evidence="20">Leaf</tissue>
    </source>
</reference>
<evidence type="ECO:0000313" key="20">
    <source>
        <dbReference type="EMBL" id="KAF0908329.1"/>
    </source>
</evidence>
<dbReference type="Pfam" id="PF00069">
    <property type="entry name" value="Pkinase"/>
    <property type="match status" value="1"/>
</dbReference>
<feature type="transmembrane region" description="Helical" evidence="17">
    <location>
        <begin position="290"/>
        <end position="311"/>
    </location>
</feature>
<dbReference type="CDD" id="cd06899">
    <property type="entry name" value="lectin_legume_LecRK_Arcelin_ConA"/>
    <property type="match status" value="1"/>
</dbReference>
<dbReference type="InterPro" id="IPR013320">
    <property type="entry name" value="ConA-like_dom_sf"/>
</dbReference>
<evidence type="ECO:0000256" key="1">
    <source>
        <dbReference type="ARBA" id="ARBA00004479"/>
    </source>
</evidence>
<feature type="domain" description="Protein kinase" evidence="19">
    <location>
        <begin position="345"/>
        <end position="474"/>
    </location>
</feature>
<dbReference type="SUPFAM" id="SSF49899">
    <property type="entry name" value="Concanavalin A-like lectins/glucanases"/>
    <property type="match status" value="1"/>
</dbReference>
<keyword evidence="10" id="KW-0547">Nucleotide-binding</keyword>
<dbReference type="SUPFAM" id="SSF56112">
    <property type="entry name" value="Protein kinase-like (PK-like)"/>
    <property type="match status" value="1"/>
</dbReference>
<sequence length="474" mass="52466">MSFFLPLLFLGLNLASITNGDDQQFVYNGFAGANLSLDGTAMVTPDGLVELTNDEIRVKGHAFYPSPLHFRESPNGTVRSFSVSFVFGIVPTFSDLSSGHGIAFLIAPSENFSNAFSVQYFGLFNNETNGNSNGHMFAVELDTVRNREFEDIDDNHVGIDINSLRSLRSYHAGYYDESGMFRNLTLASMEAMQLWVDYDRETTQINVTMAPLGMAKPMRPLLSATYNLSGLLMEPAYIGFSSSTGAASARHYLLGWSFNINGPAPAIDISRLPKLPRVGPKSDPSKMLKIILPVATATFLVAVGAALFILVRRRMRYAELREDWEIEFGPHRFAYKDLFRATKGFQNKNLLGTGGAGRVYKGMLLGSKQEIAVKKIPHNSKQSMKQFVAEIVSIGCLQHRNLVRLLGYCRRRGELLLVYEYMSNGSLEKRGPDGGPWKWWAHERRFGPAQSEAVQLAGCGRTGLSRPGPCGLMA</sequence>
<keyword evidence="5" id="KW-0723">Serine/threonine-protein kinase</keyword>
<gene>
    <name evidence="20" type="ORF">E2562_024743</name>
</gene>
<dbReference type="InterPro" id="IPR001220">
    <property type="entry name" value="Legume_lectin_dom"/>
</dbReference>
<evidence type="ECO:0000256" key="3">
    <source>
        <dbReference type="ARBA" id="ARBA00010217"/>
    </source>
</evidence>
<organism evidence="20 21">
    <name type="scientific">Oryza meyeriana var. granulata</name>
    <dbReference type="NCBI Taxonomy" id="110450"/>
    <lineage>
        <taxon>Eukaryota</taxon>
        <taxon>Viridiplantae</taxon>
        <taxon>Streptophyta</taxon>
        <taxon>Embryophyta</taxon>
        <taxon>Tracheophyta</taxon>
        <taxon>Spermatophyta</taxon>
        <taxon>Magnoliopsida</taxon>
        <taxon>Liliopsida</taxon>
        <taxon>Poales</taxon>
        <taxon>Poaceae</taxon>
        <taxon>BOP clade</taxon>
        <taxon>Oryzoideae</taxon>
        <taxon>Oryzeae</taxon>
        <taxon>Oryzinae</taxon>
        <taxon>Oryza</taxon>
        <taxon>Oryza meyeriana</taxon>
    </lineage>
</organism>
<comment type="similarity">
    <text evidence="2">In the N-terminal section; belongs to the leguminous lectin family.</text>
</comment>
<keyword evidence="13 17" id="KW-1133">Transmembrane helix</keyword>
<comment type="similarity">
    <text evidence="3">In the C-terminal section; belongs to the protein kinase superfamily. Ser/Thr protein kinase family.</text>
</comment>
<feature type="chain" id="PRO_5026042033" description="non-specific serine/threonine protein kinase" evidence="18">
    <location>
        <begin position="21"/>
        <end position="474"/>
    </location>
</feature>
<dbReference type="EMBL" id="SPHZ02000007">
    <property type="protein sequence ID" value="KAF0908329.1"/>
    <property type="molecule type" value="Genomic_DNA"/>
</dbReference>
<dbReference type="EC" id="2.7.11.1" evidence="4"/>
<evidence type="ECO:0000256" key="4">
    <source>
        <dbReference type="ARBA" id="ARBA00012513"/>
    </source>
</evidence>
<evidence type="ECO:0000256" key="16">
    <source>
        <dbReference type="ARBA" id="ARBA00023180"/>
    </source>
</evidence>
<dbReference type="FunFam" id="2.60.120.200:FF:000051">
    <property type="entry name" value="L-type lectin-domain containing receptor kinase V.9"/>
    <property type="match status" value="1"/>
</dbReference>
<keyword evidence="16" id="KW-0325">Glycoprotein</keyword>